<accession>A0A927BCG0</accession>
<keyword evidence="4" id="KW-1185">Reference proteome</keyword>
<name>A0A927BCG0_9BACT</name>
<evidence type="ECO:0000313" key="3">
    <source>
        <dbReference type="EMBL" id="MBD2767522.1"/>
    </source>
</evidence>
<dbReference type="RefSeq" id="WP_191004339.1">
    <property type="nucleotide sequence ID" value="NZ_JACXAD010000005.1"/>
</dbReference>
<evidence type="ECO:0000256" key="2">
    <source>
        <dbReference type="SAM" id="SignalP"/>
    </source>
</evidence>
<sequence>MSTFLLRFTLLPLLAFLLLTNCTRRARPSTAPVAATARPPESPTPASAARDLADVMATDLQLTPEQTSQVRTILNRTVQEANAAKAKYPPQSSGLLTELKRINADSQKGLLAVLGPVKFKQLRANQRKMAEEMQQRQK</sequence>
<dbReference type="EMBL" id="JACXAD010000005">
    <property type="protein sequence ID" value="MBD2767522.1"/>
    <property type="molecule type" value="Genomic_DNA"/>
</dbReference>
<gene>
    <name evidence="3" type="ORF">IC235_06415</name>
</gene>
<evidence type="ECO:0000256" key="1">
    <source>
        <dbReference type="SAM" id="MobiDB-lite"/>
    </source>
</evidence>
<dbReference type="Proteomes" id="UP000612233">
    <property type="component" value="Unassembled WGS sequence"/>
</dbReference>
<feature type="chain" id="PRO_5037058854" description="Periplasmic heavy metal sensor" evidence="2">
    <location>
        <begin position="27"/>
        <end position="138"/>
    </location>
</feature>
<feature type="region of interest" description="Disordered" evidence="1">
    <location>
        <begin position="29"/>
        <end position="53"/>
    </location>
</feature>
<reference evidence="3" key="1">
    <citation type="submission" date="2020-09" db="EMBL/GenBank/DDBJ databases">
        <authorList>
            <person name="Kim M.K."/>
        </authorList>
    </citation>
    <scope>NUCLEOTIDE SEQUENCE</scope>
    <source>
        <strain evidence="3">BT664</strain>
    </source>
</reference>
<evidence type="ECO:0000313" key="4">
    <source>
        <dbReference type="Proteomes" id="UP000612233"/>
    </source>
</evidence>
<proteinExistence type="predicted"/>
<protein>
    <recommendedName>
        <fullName evidence="5">Periplasmic heavy metal sensor</fullName>
    </recommendedName>
</protein>
<organism evidence="3 4">
    <name type="scientific">Hymenobacter montanus</name>
    <dbReference type="NCBI Taxonomy" id="2771359"/>
    <lineage>
        <taxon>Bacteria</taxon>
        <taxon>Pseudomonadati</taxon>
        <taxon>Bacteroidota</taxon>
        <taxon>Cytophagia</taxon>
        <taxon>Cytophagales</taxon>
        <taxon>Hymenobacteraceae</taxon>
        <taxon>Hymenobacter</taxon>
    </lineage>
</organism>
<comment type="caution">
    <text evidence="3">The sequence shown here is derived from an EMBL/GenBank/DDBJ whole genome shotgun (WGS) entry which is preliminary data.</text>
</comment>
<dbReference type="AlphaFoldDB" id="A0A927BCG0"/>
<feature type="signal peptide" evidence="2">
    <location>
        <begin position="1"/>
        <end position="26"/>
    </location>
</feature>
<evidence type="ECO:0008006" key="5">
    <source>
        <dbReference type="Google" id="ProtNLM"/>
    </source>
</evidence>
<keyword evidence="2" id="KW-0732">Signal</keyword>